<feature type="non-terminal residue" evidence="1">
    <location>
        <position position="41"/>
    </location>
</feature>
<dbReference type="EMBL" id="LXQA011234163">
    <property type="protein sequence ID" value="MCI90061.1"/>
    <property type="molecule type" value="Genomic_DNA"/>
</dbReference>
<comment type="caution">
    <text evidence="1">The sequence shown here is derived from an EMBL/GenBank/DDBJ whole genome shotgun (WGS) entry which is preliminary data.</text>
</comment>
<dbReference type="Proteomes" id="UP000265520">
    <property type="component" value="Unassembled WGS sequence"/>
</dbReference>
<evidence type="ECO:0000313" key="1">
    <source>
        <dbReference type="EMBL" id="MCI90061.1"/>
    </source>
</evidence>
<reference evidence="1 2" key="1">
    <citation type="journal article" date="2018" name="Front. Plant Sci.">
        <title>Red Clover (Trifolium pratense) and Zigzag Clover (T. medium) - A Picture of Genomic Similarities and Differences.</title>
        <authorList>
            <person name="Dluhosova J."/>
            <person name="Istvanek J."/>
            <person name="Nedelnik J."/>
            <person name="Repkova J."/>
        </authorList>
    </citation>
    <scope>NUCLEOTIDE SEQUENCE [LARGE SCALE GENOMIC DNA]</scope>
    <source>
        <strain evidence="2">cv. 10/8</strain>
        <tissue evidence="1">Leaf</tissue>
    </source>
</reference>
<accession>A0A392VSV6</accession>
<proteinExistence type="predicted"/>
<protein>
    <submittedName>
        <fullName evidence="1">Uncharacterized protein</fullName>
    </submittedName>
</protein>
<name>A0A392VSV6_9FABA</name>
<sequence>MMGKAKVDPNPLETNALVVDDAAFKSSNQRNSSNSWCDYCN</sequence>
<keyword evidence="2" id="KW-1185">Reference proteome</keyword>
<dbReference type="AlphaFoldDB" id="A0A392VSV6"/>
<organism evidence="1 2">
    <name type="scientific">Trifolium medium</name>
    <dbReference type="NCBI Taxonomy" id="97028"/>
    <lineage>
        <taxon>Eukaryota</taxon>
        <taxon>Viridiplantae</taxon>
        <taxon>Streptophyta</taxon>
        <taxon>Embryophyta</taxon>
        <taxon>Tracheophyta</taxon>
        <taxon>Spermatophyta</taxon>
        <taxon>Magnoliopsida</taxon>
        <taxon>eudicotyledons</taxon>
        <taxon>Gunneridae</taxon>
        <taxon>Pentapetalae</taxon>
        <taxon>rosids</taxon>
        <taxon>fabids</taxon>
        <taxon>Fabales</taxon>
        <taxon>Fabaceae</taxon>
        <taxon>Papilionoideae</taxon>
        <taxon>50 kb inversion clade</taxon>
        <taxon>NPAAA clade</taxon>
        <taxon>Hologalegina</taxon>
        <taxon>IRL clade</taxon>
        <taxon>Trifolieae</taxon>
        <taxon>Trifolium</taxon>
    </lineage>
</organism>
<evidence type="ECO:0000313" key="2">
    <source>
        <dbReference type="Proteomes" id="UP000265520"/>
    </source>
</evidence>